<dbReference type="GO" id="GO:0008233">
    <property type="term" value="F:peptidase activity"/>
    <property type="evidence" value="ECO:0007669"/>
    <property type="project" value="InterPro"/>
</dbReference>
<accession>A0A6I3XFT4</accession>
<keyword evidence="2 3" id="KW-0378">Hydrolase</keyword>
<dbReference type="PANTHER" id="PTHR43798">
    <property type="entry name" value="MONOACYLGLYCEROL LIPASE"/>
    <property type="match status" value="1"/>
</dbReference>
<organism evidence="7 8">
    <name type="scientific">Pseudoduganella dura</name>
    <dbReference type="NCBI Taxonomy" id="321982"/>
    <lineage>
        <taxon>Bacteria</taxon>
        <taxon>Pseudomonadati</taxon>
        <taxon>Pseudomonadota</taxon>
        <taxon>Betaproteobacteria</taxon>
        <taxon>Burkholderiales</taxon>
        <taxon>Oxalobacteraceae</taxon>
        <taxon>Telluria group</taxon>
        <taxon>Pseudoduganella</taxon>
    </lineage>
</organism>
<sequence>MNRRNFLASSVATAAAAMPAQAATRGRPDASVITAPVPDGLNPPGIRTGGVKLVPVVGGKYKVWTKKIGNGAVKVLLLHGGPGFSHDYLEAMESFLPQAGIEMYHYDQLGCGNSDRPEDSSLWTLPRYMTELEEVRKGLGLDRFVLYGHSWGGLLAIEYALRHQQHLRGLVISNMTAGIQSVLRRLETIKRQLPANVLAQLEELETRGAYDTPAYEEIMMTYLYPQAICRIQPWPEAVMRAFGRVNKKIYNQMQGASEFVINGNLKDWERWDRLPEIKVPTLALGAVHDEMDPADIRKMASLLPQGQAEICATGSHLSMWDAQADYFSYLMTFLRKV</sequence>
<dbReference type="InterPro" id="IPR050266">
    <property type="entry name" value="AB_hydrolase_sf"/>
</dbReference>
<evidence type="ECO:0000259" key="6">
    <source>
        <dbReference type="Pfam" id="PF00561"/>
    </source>
</evidence>
<dbReference type="InterPro" id="IPR005945">
    <property type="entry name" value="Pro_imino_pep"/>
</dbReference>
<evidence type="ECO:0000313" key="8">
    <source>
        <dbReference type="Proteomes" id="UP000431684"/>
    </source>
</evidence>
<name>A0A6I3XFT4_9BURK</name>
<feature type="chain" id="PRO_5026299586" evidence="5">
    <location>
        <begin position="23"/>
        <end position="337"/>
    </location>
</feature>
<comment type="similarity">
    <text evidence="1 3">Belongs to the peptidase S33 family.</text>
</comment>
<protein>
    <submittedName>
        <fullName evidence="7">Proline iminopeptidase-family hydrolase</fullName>
    </submittedName>
</protein>
<dbReference type="PANTHER" id="PTHR43798:SF33">
    <property type="entry name" value="HYDROLASE, PUTATIVE (AFU_ORTHOLOGUE AFUA_2G14860)-RELATED"/>
    <property type="match status" value="1"/>
</dbReference>
<evidence type="ECO:0000313" key="7">
    <source>
        <dbReference type="EMBL" id="MUI15804.1"/>
    </source>
</evidence>
<feature type="active site" description="Proton donor" evidence="4">
    <location>
        <position position="316"/>
    </location>
</feature>
<dbReference type="AlphaFoldDB" id="A0A6I3XFT4"/>
<dbReference type="Pfam" id="PF00561">
    <property type="entry name" value="Abhydrolase_1"/>
    <property type="match status" value="1"/>
</dbReference>
<dbReference type="GO" id="GO:0016020">
    <property type="term" value="C:membrane"/>
    <property type="evidence" value="ECO:0007669"/>
    <property type="project" value="TreeGrafter"/>
</dbReference>
<gene>
    <name evidence="7" type="ORF">GJV26_25590</name>
</gene>
<feature type="signal peptide" evidence="5">
    <location>
        <begin position="1"/>
        <end position="22"/>
    </location>
</feature>
<dbReference type="SUPFAM" id="SSF53474">
    <property type="entry name" value="alpha/beta-Hydrolases"/>
    <property type="match status" value="1"/>
</dbReference>
<proteinExistence type="inferred from homology"/>
<dbReference type="PIRSF" id="PIRSF005539">
    <property type="entry name" value="Pept_S33_TRI_F1"/>
    <property type="match status" value="1"/>
</dbReference>
<dbReference type="Gene3D" id="3.40.50.1820">
    <property type="entry name" value="alpha/beta hydrolase"/>
    <property type="match status" value="1"/>
</dbReference>
<keyword evidence="8" id="KW-1185">Reference proteome</keyword>
<evidence type="ECO:0000256" key="2">
    <source>
        <dbReference type="ARBA" id="ARBA00022801"/>
    </source>
</evidence>
<dbReference type="InterPro" id="IPR000073">
    <property type="entry name" value="AB_hydrolase_1"/>
</dbReference>
<dbReference type="GO" id="GO:0006508">
    <property type="term" value="P:proteolysis"/>
    <property type="evidence" value="ECO:0007669"/>
    <property type="project" value="InterPro"/>
</dbReference>
<feature type="domain" description="AB hydrolase-1" evidence="6">
    <location>
        <begin position="75"/>
        <end position="322"/>
    </location>
</feature>
<dbReference type="InterPro" id="IPR002410">
    <property type="entry name" value="Peptidase_S33"/>
</dbReference>
<comment type="caution">
    <text evidence="7">The sequence shown here is derived from an EMBL/GenBank/DDBJ whole genome shotgun (WGS) entry which is preliminary data.</text>
</comment>
<dbReference type="EMBL" id="WNWM01000002">
    <property type="protein sequence ID" value="MUI15804.1"/>
    <property type="molecule type" value="Genomic_DNA"/>
</dbReference>
<dbReference type="Proteomes" id="UP000431684">
    <property type="component" value="Unassembled WGS sequence"/>
</dbReference>
<dbReference type="InterPro" id="IPR029058">
    <property type="entry name" value="AB_hydrolase_fold"/>
</dbReference>
<feature type="active site" description="Nucleophile" evidence="4">
    <location>
        <position position="150"/>
    </location>
</feature>
<dbReference type="PRINTS" id="PR00793">
    <property type="entry name" value="PROAMNOPTASE"/>
</dbReference>
<evidence type="ECO:0000256" key="1">
    <source>
        <dbReference type="ARBA" id="ARBA00010088"/>
    </source>
</evidence>
<dbReference type="NCBIfam" id="TIGR01250">
    <property type="entry name" value="pro_imino_pep_2"/>
    <property type="match status" value="1"/>
</dbReference>
<evidence type="ECO:0000256" key="5">
    <source>
        <dbReference type="SAM" id="SignalP"/>
    </source>
</evidence>
<dbReference type="OrthoDB" id="9793083at2"/>
<feature type="active site" evidence="4">
    <location>
        <position position="289"/>
    </location>
</feature>
<evidence type="ECO:0000256" key="3">
    <source>
        <dbReference type="PIRNR" id="PIRNR005539"/>
    </source>
</evidence>
<evidence type="ECO:0000256" key="4">
    <source>
        <dbReference type="PIRSR" id="PIRSR005539-1"/>
    </source>
</evidence>
<keyword evidence="5" id="KW-0732">Signal</keyword>
<reference evidence="7 8" key="1">
    <citation type="submission" date="2019-11" db="EMBL/GenBank/DDBJ databases">
        <title>Draft Genome Sequences of Six Type Strains of the Genus Massilia.</title>
        <authorList>
            <person name="Miess H."/>
            <person name="Frediansyah A."/>
            <person name="Goeker M."/>
            <person name="Gross H."/>
        </authorList>
    </citation>
    <scope>NUCLEOTIDE SEQUENCE [LARGE SCALE GENOMIC DNA]</scope>
    <source>
        <strain evidence="7 8">DSM 17513</strain>
    </source>
</reference>